<dbReference type="PANTHER" id="PTHR46131">
    <property type="entry name" value="SD08549P"/>
    <property type="match status" value="1"/>
</dbReference>
<keyword evidence="6" id="KW-0999">Mitochondrion inner membrane</keyword>
<evidence type="ECO:0000313" key="14">
    <source>
        <dbReference type="Ensembl" id="ENSACAP00000014035.3"/>
    </source>
</evidence>
<protein>
    <submittedName>
        <fullName evidence="14">Uncharacterized protein</fullName>
    </submittedName>
</protein>
<evidence type="ECO:0000256" key="3">
    <source>
        <dbReference type="ARBA" id="ARBA00022448"/>
    </source>
</evidence>
<evidence type="ECO:0000256" key="7">
    <source>
        <dbReference type="ARBA" id="ARBA00022989"/>
    </source>
</evidence>
<dbReference type="GO" id="GO:0005743">
    <property type="term" value="C:mitochondrial inner membrane"/>
    <property type="evidence" value="ECO:0007669"/>
    <property type="project" value="UniProtKB-SubCell"/>
</dbReference>
<dbReference type="InParanoid" id="H9GKW9"/>
<dbReference type="InterPro" id="IPR023395">
    <property type="entry name" value="MCP_dom_sf"/>
</dbReference>
<dbReference type="Bgee" id="ENSACAG00000014314">
    <property type="expression patterns" value="Expressed in adrenal gland and 4 other cell types or tissues"/>
</dbReference>
<evidence type="ECO:0000256" key="8">
    <source>
        <dbReference type="ARBA" id="ARBA00023128"/>
    </source>
</evidence>
<dbReference type="Proteomes" id="UP000001646">
    <property type="component" value="Unplaced"/>
</dbReference>
<dbReference type="eggNOG" id="KOG1519">
    <property type="taxonomic scope" value="Eukaryota"/>
</dbReference>
<evidence type="ECO:0000256" key="12">
    <source>
        <dbReference type="SAM" id="MobiDB-lite"/>
    </source>
</evidence>
<reference evidence="14" key="1">
    <citation type="submission" date="2009-12" db="EMBL/GenBank/DDBJ databases">
        <title>The Genome Sequence of Anolis carolinensis (Green Anole Lizard).</title>
        <authorList>
            <consortium name="The Genome Sequencing Platform"/>
            <person name="Di Palma F."/>
            <person name="Alfoldi J."/>
            <person name="Heiman D."/>
            <person name="Young S."/>
            <person name="Grabherr M."/>
            <person name="Johnson J."/>
            <person name="Lander E.S."/>
            <person name="Lindblad-Toh K."/>
        </authorList>
    </citation>
    <scope>NUCLEOTIDE SEQUENCE [LARGE SCALE GENOMIC DNA]</scope>
    <source>
        <strain evidence="14">JBL SC #1</strain>
    </source>
</reference>
<feature type="transmembrane region" description="Helical" evidence="13">
    <location>
        <begin position="249"/>
        <end position="271"/>
    </location>
</feature>
<dbReference type="PANTHER" id="PTHR46131:SF5">
    <property type="entry name" value="SOLUTE CARRIER FAMILY 25 MEMBER 53"/>
    <property type="match status" value="1"/>
</dbReference>
<dbReference type="STRING" id="28377.ENSACAP00000014035"/>
<comment type="similarity">
    <text evidence="2 11">Belongs to the mitochondrial carrier (TC 2.A.29) family.</text>
</comment>
<evidence type="ECO:0000256" key="2">
    <source>
        <dbReference type="ARBA" id="ARBA00006375"/>
    </source>
</evidence>
<proteinExistence type="inferred from homology"/>
<keyword evidence="4 10" id="KW-0812">Transmembrane</keyword>
<evidence type="ECO:0000256" key="10">
    <source>
        <dbReference type="PROSITE-ProRule" id="PRU00282"/>
    </source>
</evidence>
<name>H9GKW9_ANOCA</name>
<keyword evidence="3 11" id="KW-0813">Transport</keyword>
<dbReference type="InterPro" id="IPR052465">
    <property type="entry name" value="Mito_NAD+_Carrier"/>
</dbReference>
<feature type="region of interest" description="Disordered" evidence="12">
    <location>
        <begin position="20"/>
        <end position="60"/>
    </location>
</feature>
<dbReference type="GO" id="GO:0005739">
    <property type="term" value="C:mitochondrion"/>
    <property type="evidence" value="ECO:0000318"/>
    <property type="project" value="GO_Central"/>
</dbReference>
<dbReference type="HOGENOM" id="CLU_061821_0_0_1"/>
<evidence type="ECO:0000256" key="9">
    <source>
        <dbReference type="ARBA" id="ARBA00023136"/>
    </source>
</evidence>
<feature type="repeat" description="Solcar" evidence="10">
    <location>
        <begin position="58"/>
        <end position="138"/>
    </location>
</feature>
<dbReference type="PROSITE" id="PS50920">
    <property type="entry name" value="SOLCAR"/>
    <property type="match status" value="2"/>
</dbReference>
<accession>H9GKW9</accession>
<keyword evidence="15" id="KW-1185">Reference proteome</keyword>
<dbReference type="Gene3D" id="1.50.40.10">
    <property type="entry name" value="Mitochondrial carrier domain"/>
    <property type="match status" value="1"/>
</dbReference>
<comment type="subcellular location">
    <subcellularLocation>
        <location evidence="1">Mitochondrion inner membrane</location>
        <topology evidence="1">Multi-pass membrane protein</topology>
    </subcellularLocation>
</comment>
<keyword evidence="8" id="KW-0496">Mitochondrion</keyword>
<evidence type="ECO:0000313" key="15">
    <source>
        <dbReference type="Proteomes" id="UP000001646"/>
    </source>
</evidence>
<dbReference type="SUPFAM" id="SSF103506">
    <property type="entry name" value="Mitochondrial carrier"/>
    <property type="match status" value="1"/>
</dbReference>
<organism evidence="14 15">
    <name type="scientific">Anolis carolinensis</name>
    <name type="common">Green anole</name>
    <name type="synonym">American chameleon</name>
    <dbReference type="NCBI Taxonomy" id="28377"/>
    <lineage>
        <taxon>Eukaryota</taxon>
        <taxon>Metazoa</taxon>
        <taxon>Chordata</taxon>
        <taxon>Craniata</taxon>
        <taxon>Vertebrata</taxon>
        <taxon>Euteleostomi</taxon>
        <taxon>Lepidosauria</taxon>
        <taxon>Squamata</taxon>
        <taxon>Bifurcata</taxon>
        <taxon>Unidentata</taxon>
        <taxon>Episquamata</taxon>
        <taxon>Toxicofera</taxon>
        <taxon>Iguania</taxon>
        <taxon>Dactyloidae</taxon>
        <taxon>Anolis</taxon>
    </lineage>
</organism>
<dbReference type="Pfam" id="PF00153">
    <property type="entry name" value="Mito_carr"/>
    <property type="match status" value="2"/>
</dbReference>
<dbReference type="Ensembl" id="ENSACAT00000014322.4">
    <property type="protein sequence ID" value="ENSACAP00000014035.3"/>
    <property type="gene ID" value="ENSACAG00000014314.4"/>
</dbReference>
<keyword evidence="9 10" id="KW-0472">Membrane</keyword>
<dbReference type="AlphaFoldDB" id="H9GKW9"/>
<evidence type="ECO:0000256" key="1">
    <source>
        <dbReference type="ARBA" id="ARBA00004448"/>
    </source>
</evidence>
<evidence type="ECO:0000256" key="13">
    <source>
        <dbReference type="SAM" id="Phobius"/>
    </source>
</evidence>
<feature type="repeat" description="Solcar" evidence="10">
    <location>
        <begin position="145"/>
        <end position="236"/>
    </location>
</feature>
<keyword evidence="7 13" id="KW-1133">Transmembrane helix</keyword>
<reference evidence="14" key="3">
    <citation type="submission" date="2025-09" db="UniProtKB">
        <authorList>
            <consortium name="Ensembl"/>
        </authorList>
    </citation>
    <scope>IDENTIFICATION</scope>
</reference>
<reference evidence="14" key="2">
    <citation type="submission" date="2025-08" db="UniProtKB">
        <authorList>
            <consortium name="Ensembl"/>
        </authorList>
    </citation>
    <scope>IDENTIFICATION</scope>
</reference>
<evidence type="ECO:0000256" key="6">
    <source>
        <dbReference type="ARBA" id="ARBA00022792"/>
    </source>
</evidence>
<feature type="compositionally biased region" description="Basic and acidic residues" evidence="12">
    <location>
        <begin position="20"/>
        <end position="29"/>
    </location>
</feature>
<evidence type="ECO:0000256" key="4">
    <source>
        <dbReference type="ARBA" id="ARBA00022692"/>
    </source>
</evidence>
<sequence>MLLPPSLHQWKPVMSLHQKPMEDCTERSKGLLGQEGPSRNPEEMAAEEAEEQQRRRGWDPGRSFRLGAAANFFSTLATFPLHKTMFRQQLHATSIREAGRQLRQEGLRQFCRGLLPPLLAKTLQGTLLFGSYETFLHLLFPSGSHSWGQQATAGLLSGLSEGLVLGPFERVQNVLQDGQKARRFPTARSILEEFRSYGGLRERLALGYYRGLGLILLRNGLGSALYFSAKDPLRDRLREKGLPARLPALLSGCITGTAIGLLLYPLGVLIANIQAQVGSGEALGLRGALHAVWMARGGRAALLYRGASLLVLRSGLSWGLTTAMHDFLQDIT</sequence>
<keyword evidence="5" id="KW-0677">Repeat</keyword>
<evidence type="ECO:0000256" key="5">
    <source>
        <dbReference type="ARBA" id="ARBA00022737"/>
    </source>
</evidence>
<evidence type="ECO:0000256" key="11">
    <source>
        <dbReference type="RuleBase" id="RU000488"/>
    </source>
</evidence>
<dbReference type="GeneTree" id="ENSGT00940000161713"/>
<dbReference type="InterPro" id="IPR018108">
    <property type="entry name" value="MCP_transmembrane"/>
</dbReference>
<dbReference type="GO" id="GO:0051724">
    <property type="term" value="F:NAD transmembrane transporter activity"/>
    <property type="evidence" value="ECO:0000318"/>
    <property type="project" value="GO_Central"/>
</dbReference>